<dbReference type="EMBL" id="DQWS01000010">
    <property type="protein sequence ID" value="HDD52489.1"/>
    <property type="molecule type" value="Genomic_DNA"/>
</dbReference>
<dbReference type="FunFam" id="2.40.50.140:FF:000103">
    <property type="entry name" value="protein RRP5 homolog"/>
    <property type="match status" value="1"/>
</dbReference>
<dbReference type="AlphaFoldDB" id="A0A7C0Y7G7"/>
<keyword evidence="2" id="KW-0677">Repeat</keyword>
<evidence type="ECO:0000259" key="9">
    <source>
        <dbReference type="PROSITE" id="PS50126"/>
    </source>
</evidence>
<name>A0A7C0Y7G7_9BACT</name>
<evidence type="ECO:0000256" key="8">
    <source>
        <dbReference type="ARBA" id="ARBA00035517"/>
    </source>
</evidence>
<dbReference type="PANTHER" id="PTHR10724:SF7">
    <property type="entry name" value="SMALL RIBOSOMAL SUBUNIT PROTEIN BS1C"/>
    <property type="match status" value="1"/>
</dbReference>
<dbReference type="NCBIfam" id="NF005208">
    <property type="entry name" value="PRK06676.1"/>
    <property type="match status" value="1"/>
</dbReference>
<dbReference type="CDD" id="cd04465">
    <property type="entry name" value="S1_RPS1_repeat_ec2_hs2"/>
    <property type="match status" value="1"/>
</dbReference>
<evidence type="ECO:0000313" key="10">
    <source>
        <dbReference type="EMBL" id="HDD52489.1"/>
    </source>
</evidence>
<keyword evidence="5" id="KW-0687">Ribonucleoprotein</keyword>
<dbReference type="InterPro" id="IPR050437">
    <property type="entry name" value="Ribos_protein_bS1-like"/>
</dbReference>
<feature type="domain" description="S1 motif" evidence="9">
    <location>
        <begin position="455"/>
        <end position="524"/>
    </location>
</feature>
<dbReference type="PANTHER" id="PTHR10724">
    <property type="entry name" value="30S RIBOSOMAL PROTEIN S1"/>
    <property type="match status" value="1"/>
</dbReference>
<evidence type="ECO:0000256" key="7">
    <source>
        <dbReference type="ARBA" id="ARBA00035293"/>
    </source>
</evidence>
<keyword evidence="4 10" id="KW-0689">Ribosomal protein</keyword>
<dbReference type="Proteomes" id="UP000885690">
    <property type="component" value="Unassembled WGS sequence"/>
</dbReference>
<organism evidence="10">
    <name type="scientific">Thermosulfidibacter takaii</name>
    <dbReference type="NCBI Taxonomy" id="412593"/>
    <lineage>
        <taxon>Bacteria</taxon>
        <taxon>Pseudomonadati</taxon>
        <taxon>Thermosulfidibacterota</taxon>
        <taxon>Thermosulfidibacteria</taxon>
        <taxon>Thermosulfidibacterales</taxon>
        <taxon>Thermosulfidibacteraceae</taxon>
    </lineage>
</organism>
<dbReference type="Pfam" id="PF00575">
    <property type="entry name" value="S1"/>
    <property type="match status" value="6"/>
</dbReference>
<comment type="similarity">
    <text evidence="1">Belongs to the bacterial ribosomal protein bS1 family.</text>
</comment>
<dbReference type="GO" id="GO:0006412">
    <property type="term" value="P:translation"/>
    <property type="evidence" value="ECO:0007669"/>
    <property type="project" value="TreeGrafter"/>
</dbReference>
<gene>
    <name evidence="10" type="primary">rpsA</name>
    <name evidence="10" type="ORF">ENF32_00250</name>
</gene>
<dbReference type="GO" id="GO:0003729">
    <property type="term" value="F:mRNA binding"/>
    <property type="evidence" value="ECO:0007669"/>
    <property type="project" value="TreeGrafter"/>
</dbReference>
<dbReference type="InterPro" id="IPR035104">
    <property type="entry name" value="Ribosomal_protein_S1-like"/>
</dbReference>
<feature type="domain" description="S1 motif" evidence="9">
    <location>
        <begin position="368"/>
        <end position="438"/>
    </location>
</feature>
<evidence type="ECO:0000256" key="1">
    <source>
        <dbReference type="ARBA" id="ARBA00006767"/>
    </source>
</evidence>
<dbReference type="FunFam" id="2.40.50.140:FF:000051">
    <property type="entry name" value="RNA-binding transcriptional accessory protein"/>
    <property type="match status" value="1"/>
</dbReference>
<sequence>MEEKMEERDEITQEELKSIYEETIKGVSPGDVVRGKVVAVTDQEAMVDIGYKAEGVVPLSEFESPPHVGDELEVYVKTLSHKGEGPLLSKREADRIRAWKQLRESFEKGTPVTGKVVRRVKGGFRVAVGGVEAFLPMSQADLRPVKNPDELLSKEFQFKVVDLNERSSNVILSRKQLLEEELEREKTAFWERMKVGKVFEGKVKSITTYGAFIDLGVVDGLLHINDISWKKIKHPSDELSKGQRVWVKVLDFDKDRERISLGMKQLTPDPWEKVDEKYPVGSRVKGRVTGIVDYGAFVEIEEGLEGLVHISEFSWSRRIKHPSEVLKEGDEVECVVTAVDKENRRLSLSLKQVAPDPWETVEERYPMGKVVEGVITRIYPDRALLELEEGVEGVLRSEDLSWNRRVRHPGDLLQRGDKVEVKVLGVDVERRKVRVGYKQTKPDPWDEFLRTYAEGDDVRGKVSSVTDFGVFLEIMDGVEGLIHVSQLDDRKVKDPREVVKEGETLSAKIVKIDPAARRISLSVREYKRAKEAEETSKFMDTQSHGEGFLKLGEILGKMINRENNK</sequence>
<evidence type="ECO:0000256" key="6">
    <source>
        <dbReference type="ARBA" id="ARBA00025604"/>
    </source>
</evidence>
<dbReference type="SUPFAM" id="SSF50249">
    <property type="entry name" value="Nucleic acid-binding proteins"/>
    <property type="match status" value="6"/>
</dbReference>
<feature type="domain" description="S1 motif" evidence="9">
    <location>
        <begin position="281"/>
        <end position="351"/>
    </location>
</feature>
<dbReference type="GO" id="GO:0003735">
    <property type="term" value="F:structural constituent of ribosome"/>
    <property type="evidence" value="ECO:0007669"/>
    <property type="project" value="TreeGrafter"/>
</dbReference>
<dbReference type="CDD" id="cd05688">
    <property type="entry name" value="S1_RPS1_repeat_ec3"/>
    <property type="match status" value="1"/>
</dbReference>
<dbReference type="PRINTS" id="PR00681">
    <property type="entry name" value="RIBOSOMALS1"/>
</dbReference>
<dbReference type="InterPro" id="IPR012340">
    <property type="entry name" value="NA-bd_OB-fold"/>
</dbReference>
<accession>A0A7C0Y7G7</accession>
<comment type="function">
    <text evidence="6">Binds mRNA; thus facilitating recognition of the initiation point. It is needed to translate mRNA with a short Shine-Dalgarno (SD) purine-rich sequence.</text>
</comment>
<feature type="domain" description="S1 motif" evidence="9">
    <location>
        <begin position="30"/>
        <end position="91"/>
    </location>
</feature>
<dbReference type="PROSITE" id="PS50126">
    <property type="entry name" value="S1"/>
    <property type="match status" value="6"/>
</dbReference>
<feature type="domain" description="S1 motif" evidence="9">
    <location>
        <begin position="196"/>
        <end position="264"/>
    </location>
</feature>
<evidence type="ECO:0000256" key="4">
    <source>
        <dbReference type="ARBA" id="ARBA00022980"/>
    </source>
</evidence>
<evidence type="ECO:0000256" key="2">
    <source>
        <dbReference type="ARBA" id="ARBA00022737"/>
    </source>
</evidence>
<reference evidence="10" key="1">
    <citation type="journal article" date="2020" name="mSystems">
        <title>Genome- and Community-Level Interaction Insights into Carbon Utilization and Element Cycling Functions of Hydrothermarchaeota in Hydrothermal Sediment.</title>
        <authorList>
            <person name="Zhou Z."/>
            <person name="Liu Y."/>
            <person name="Xu W."/>
            <person name="Pan J."/>
            <person name="Luo Z.H."/>
            <person name="Li M."/>
        </authorList>
    </citation>
    <scope>NUCLEOTIDE SEQUENCE [LARGE SCALE GENOMIC DNA]</scope>
    <source>
        <strain evidence="10">HyVt-115</strain>
    </source>
</reference>
<proteinExistence type="inferred from homology"/>
<dbReference type="CDD" id="cd05687">
    <property type="entry name" value="S1_RPS1_repeat_ec1_hs1"/>
    <property type="match status" value="1"/>
</dbReference>
<dbReference type="GO" id="GO:0022627">
    <property type="term" value="C:cytosolic small ribosomal subunit"/>
    <property type="evidence" value="ECO:0007669"/>
    <property type="project" value="TreeGrafter"/>
</dbReference>
<dbReference type="FunFam" id="2.40.50.140:FF:000011">
    <property type="entry name" value="30S ribosomal protein S1"/>
    <property type="match status" value="1"/>
</dbReference>
<feature type="domain" description="S1 motif" evidence="9">
    <location>
        <begin position="109"/>
        <end position="175"/>
    </location>
</feature>
<keyword evidence="3" id="KW-0694">RNA-binding</keyword>
<dbReference type="InterPro" id="IPR003029">
    <property type="entry name" value="S1_domain"/>
</dbReference>
<evidence type="ECO:0000256" key="5">
    <source>
        <dbReference type="ARBA" id="ARBA00023274"/>
    </source>
</evidence>
<comment type="caution">
    <text evidence="10">The sequence shown here is derived from an EMBL/GenBank/DDBJ whole genome shotgun (WGS) entry which is preliminary data.</text>
</comment>
<dbReference type="Gene3D" id="2.40.50.140">
    <property type="entry name" value="Nucleic acid-binding proteins"/>
    <property type="match status" value="6"/>
</dbReference>
<dbReference type="SMART" id="SM00316">
    <property type="entry name" value="S1"/>
    <property type="match status" value="6"/>
</dbReference>
<evidence type="ECO:0000256" key="3">
    <source>
        <dbReference type="ARBA" id="ARBA00022884"/>
    </source>
</evidence>
<protein>
    <recommendedName>
        <fullName evidence="7">Small ribosomal subunit protein bS1</fullName>
    </recommendedName>
    <alternativeName>
        <fullName evidence="8">30S ribosomal protein S1</fullName>
    </alternativeName>
</protein>